<dbReference type="Pfam" id="PF00589">
    <property type="entry name" value="Phage_integrase"/>
    <property type="match status" value="1"/>
</dbReference>
<protein>
    <submittedName>
        <fullName evidence="6">Site-specific integrase</fullName>
    </submittedName>
</protein>
<evidence type="ECO:0000313" key="7">
    <source>
        <dbReference type="Proteomes" id="UP001500280"/>
    </source>
</evidence>
<name>A0ABP4UT13_9ACTN</name>
<accession>A0ABP4UT13</accession>
<dbReference type="Pfam" id="PF14657">
    <property type="entry name" value="Arm-DNA-bind_4"/>
    <property type="match status" value="1"/>
</dbReference>
<keyword evidence="1 3" id="KW-0238">DNA-binding</keyword>
<dbReference type="InterPro" id="IPR010998">
    <property type="entry name" value="Integrase_recombinase_N"/>
</dbReference>
<dbReference type="Gene3D" id="1.10.443.10">
    <property type="entry name" value="Intergrase catalytic core"/>
    <property type="match status" value="1"/>
</dbReference>
<dbReference type="Proteomes" id="UP001500280">
    <property type="component" value="Unassembled WGS sequence"/>
</dbReference>
<dbReference type="PANTHER" id="PTHR30349">
    <property type="entry name" value="PHAGE INTEGRASE-RELATED"/>
    <property type="match status" value="1"/>
</dbReference>
<evidence type="ECO:0000259" key="4">
    <source>
        <dbReference type="PROSITE" id="PS51898"/>
    </source>
</evidence>
<dbReference type="RefSeq" id="WP_344161626.1">
    <property type="nucleotide sequence ID" value="NZ_BAAANF010000022.1"/>
</dbReference>
<keyword evidence="2" id="KW-0233">DNA recombination</keyword>
<dbReference type="PANTHER" id="PTHR30349:SF91">
    <property type="entry name" value="INTA PROTEIN"/>
    <property type="match status" value="1"/>
</dbReference>
<organism evidence="6 7">
    <name type="scientific">Kribbella yunnanensis</name>
    <dbReference type="NCBI Taxonomy" id="190194"/>
    <lineage>
        <taxon>Bacteria</taxon>
        <taxon>Bacillati</taxon>
        <taxon>Actinomycetota</taxon>
        <taxon>Actinomycetes</taxon>
        <taxon>Propionibacteriales</taxon>
        <taxon>Kribbellaceae</taxon>
        <taxon>Kribbella</taxon>
    </lineage>
</organism>
<evidence type="ECO:0000259" key="5">
    <source>
        <dbReference type="PROSITE" id="PS51900"/>
    </source>
</evidence>
<dbReference type="InterPro" id="IPR002104">
    <property type="entry name" value="Integrase_catalytic"/>
</dbReference>
<keyword evidence="7" id="KW-1185">Reference proteome</keyword>
<evidence type="ECO:0000256" key="1">
    <source>
        <dbReference type="ARBA" id="ARBA00023125"/>
    </source>
</evidence>
<feature type="domain" description="Tyr recombinase" evidence="4">
    <location>
        <begin position="178"/>
        <end position="385"/>
    </location>
</feature>
<dbReference type="EMBL" id="BAAANF010000022">
    <property type="protein sequence ID" value="GAA1711057.1"/>
    <property type="molecule type" value="Genomic_DNA"/>
</dbReference>
<dbReference type="Gene3D" id="1.10.150.130">
    <property type="match status" value="1"/>
</dbReference>
<dbReference type="CDD" id="cd01189">
    <property type="entry name" value="INT_ICEBs1_C_like"/>
    <property type="match status" value="1"/>
</dbReference>
<evidence type="ECO:0000256" key="3">
    <source>
        <dbReference type="PROSITE-ProRule" id="PRU01248"/>
    </source>
</evidence>
<gene>
    <name evidence="6" type="ORF">GCM10009745_68910</name>
</gene>
<dbReference type="PROSITE" id="PS51898">
    <property type="entry name" value="TYR_RECOMBINASE"/>
    <property type="match status" value="1"/>
</dbReference>
<proteinExistence type="predicted"/>
<comment type="caution">
    <text evidence="6">The sequence shown here is derived from an EMBL/GenBank/DDBJ whole genome shotgun (WGS) entry which is preliminary data.</text>
</comment>
<dbReference type="PROSITE" id="PS51900">
    <property type="entry name" value="CB"/>
    <property type="match status" value="1"/>
</dbReference>
<dbReference type="InterPro" id="IPR013762">
    <property type="entry name" value="Integrase-like_cat_sf"/>
</dbReference>
<dbReference type="InterPro" id="IPR050090">
    <property type="entry name" value="Tyrosine_recombinase_XerCD"/>
</dbReference>
<feature type="domain" description="Core-binding (CB)" evidence="5">
    <location>
        <begin position="62"/>
        <end position="157"/>
    </location>
</feature>
<dbReference type="InterPro" id="IPR028259">
    <property type="entry name" value="AP2-like_int_N"/>
</dbReference>
<evidence type="ECO:0000256" key="2">
    <source>
        <dbReference type="ARBA" id="ARBA00023172"/>
    </source>
</evidence>
<dbReference type="InterPro" id="IPR011010">
    <property type="entry name" value="DNA_brk_join_enz"/>
</dbReference>
<dbReference type="InterPro" id="IPR044068">
    <property type="entry name" value="CB"/>
</dbReference>
<reference evidence="7" key="1">
    <citation type="journal article" date="2019" name="Int. J. Syst. Evol. Microbiol.">
        <title>The Global Catalogue of Microorganisms (GCM) 10K type strain sequencing project: providing services to taxonomists for standard genome sequencing and annotation.</title>
        <authorList>
            <consortium name="The Broad Institute Genomics Platform"/>
            <consortium name="The Broad Institute Genome Sequencing Center for Infectious Disease"/>
            <person name="Wu L."/>
            <person name="Ma J."/>
        </authorList>
    </citation>
    <scope>NUCLEOTIDE SEQUENCE [LARGE SCALE GENOMIC DNA]</scope>
    <source>
        <strain evidence="7">JCM 14307</strain>
    </source>
</reference>
<dbReference type="SUPFAM" id="SSF56349">
    <property type="entry name" value="DNA breaking-rejoining enzymes"/>
    <property type="match status" value="1"/>
</dbReference>
<evidence type="ECO:0000313" key="6">
    <source>
        <dbReference type="EMBL" id="GAA1711057.1"/>
    </source>
</evidence>
<sequence length="396" mass="44720">MKEPITKFTLKNGTVRYLLVVDIGRDKDGNRQQFKRRYDTLKEARAELSSIRHSINQGTYVKPSKETLNEYLDGYIVGATRGRRASTKASYRDAFRCPREVLGEMPLQAIQKKDVEDLVEYMETKGRRRGGTPGTGLGTRSIRLMLGRLTAAFDMAMQEGKLARNVVKLVTPPAHKKSKRDTWSTAQVRGFLHWAAKDRLHAAWRLSLYGLRRGEVLGLRWSDIDLTEKTLKVNQSRVLVDYKVLVEPPKSENGERTLPMDDKLVEALRALRKRQAADAEEAGSIYQHGLAELDWYTAGDAYVVTDSLGMPVHPEWYSDEFGRILKQAGVPRIRLHDSRHTTLSLMEKAGIPISIISKWAGHYDAAFTMKTYVHASDDDLKEGAKALAKLHAIKSA</sequence>